<dbReference type="KEGG" id="slr:L21SP2_2512"/>
<dbReference type="RefSeq" id="WP_024268767.1">
    <property type="nucleotide sequence ID" value="NC_023035.1"/>
</dbReference>
<reference evidence="1 2" key="1">
    <citation type="journal article" date="2015" name="Stand. Genomic Sci.">
        <title>Complete genome sequence and description of Salinispira pacifica gen. nov., sp. nov., a novel spirochaete isolated form a hypersaline microbial mat.</title>
        <authorList>
            <person name="Ben Hania W."/>
            <person name="Joseph M."/>
            <person name="Schumann P."/>
            <person name="Bunk B."/>
            <person name="Fiebig A."/>
            <person name="Sproer C."/>
            <person name="Klenk H.P."/>
            <person name="Fardeau M.L."/>
            <person name="Spring S."/>
        </authorList>
    </citation>
    <scope>NUCLEOTIDE SEQUENCE [LARGE SCALE GENOMIC DNA]</scope>
    <source>
        <strain evidence="1 2">L21-RPul-D2</strain>
    </source>
</reference>
<gene>
    <name evidence="1" type="ORF">L21SP2_2512</name>
</gene>
<name>V5WJU7_9SPIO</name>
<dbReference type="EMBL" id="CP006939">
    <property type="protein sequence ID" value="AHC15864.1"/>
    <property type="molecule type" value="Genomic_DNA"/>
</dbReference>
<dbReference type="AlphaFoldDB" id="V5WJU7"/>
<protein>
    <submittedName>
        <fullName evidence="1">Uncharacterized protein</fullName>
    </submittedName>
</protein>
<sequence>MIQPGHAKSGIQRLPIMMFLMFFMLVHAYPEQINFESKQGVSLGSSINGGVLESSNSLGIQPYSSNESGFLTDIDLGIRADFSDSGISVVPGVSQFLYRVMITGSKLGGDRAVGTGGSAVASSIAVGRVMNTDPLGYFSPINFDGINIVYTCRLISLEAGLGYTGFLFNDFNENARTEVMQVLAEGGSADETELPADDLLPGLDGVPPWLELDFAPSALTGRLQLLFPELIGRQSPFVLAVYRDLIRESPEQDRDHLSISAGMTGSLSRRMFYTFFGSFSSLSSSGGFENSAASLLEVRGYPDGKFAPRLGLTGFASFGDFVLPQGVGFIPEHINFIESRTWYSALDAEGLLYQSSRAYGNALGWRAGVYAAGKTAQGRGLINDSSFDSRTGFIAAGGNIGLRQRFTRDLALDLQMDWILIQGGEANIPLAQFTLEYRY</sequence>
<organism evidence="1 2">
    <name type="scientific">Salinispira pacifica</name>
    <dbReference type="NCBI Taxonomy" id="1307761"/>
    <lineage>
        <taxon>Bacteria</taxon>
        <taxon>Pseudomonadati</taxon>
        <taxon>Spirochaetota</taxon>
        <taxon>Spirochaetia</taxon>
        <taxon>Spirochaetales</taxon>
        <taxon>Spirochaetaceae</taxon>
        <taxon>Salinispira</taxon>
    </lineage>
</organism>
<evidence type="ECO:0000313" key="2">
    <source>
        <dbReference type="Proteomes" id="UP000018680"/>
    </source>
</evidence>
<evidence type="ECO:0000313" key="1">
    <source>
        <dbReference type="EMBL" id="AHC15864.1"/>
    </source>
</evidence>
<proteinExistence type="predicted"/>
<dbReference type="STRING" id="1307761.L21SP2_2512"/>
<keyword evidence="2" id="KW-1185">Reference proteome</keyword>
<dbReference type="Proteomes" id="UP000018680">
    <property type="component" value="Chromosome"/>
</dbReference>
<accession>V5WJU7</accession>
<dbReference type="HOGENOM" id="CLU_623871_0_0_12"/>